<proteinExistence type="predicted"/>
<name>A0A415P155_9FIRM</name>
<keyword evidence="5" id="KW-1185">Reference proteome</keyword>
<dbReference type="GO" id="GO:0003700">
    <property type="term" value="F:DNA-binding transcription factor activity"/>
    <property type="evidence" value="ECO:0007669"/>
    <property type="project" value="InterPro"/>
</dbReference>
<dbReference type="InterPro" id="IPR036388">
    <property type="entry name" value="WH-like_DNA-bd_sf"/>
</dbReference>
<dbReference type="Gene3D" id="1.10.10.10">
    <property type="entry name" value="Winged helix-like DNA-binding domain superfamily/Winged helix DNA-binding domain"/>
    <property type="match status" value="1"/>
</dbReference>
<keyword evidence="2" id="KW-0804">Transcription</keyword>
<protein>
    <submittedName>
        <fullName evidence="4">HTH domain-containing protein</fullName>
    </submittedName>
</protein>
<reference evidence="4 5" key="1">
    <citation type="submission" date="2018-08" db="EMBL/GenBank/DDBJ databases">
        <title>A genome reference for cultivated species of the human gut microbiota.</title>
        <authorList>
            <person name="Zou Y."/>
            <person name="Xue W."/>
            <person name="Luo G."/>
        </authorList>
    </citation>
    <scope>NUCLEOTIDE SEQUENCE [LARGE SCALE GENOMIC DNA]</scope>
    <source>
        <strain evidence="4 5">AF35-6BH</strain>
    </source>
</reference>
<evidence type="ECO:0000313" key="5">
    <source>
        <dbReference type="Proteomes" id="UP000284868"/>
    </source>
</evidence>
<dbReference type="Proteomes" id="UP000284868">
    <property type="component" value="Unassembled WGS sequence"/>
</dbReference>
<gene>
    <name evidence="4" type="ORF">DWZ83_09785</name>
</gene>
<accession>A0A415P155</accession>
<feature type="domain" description="HTH deoR-type" evidence="3">
    <location>
        <begin position="9"/>
        <end position="39"/>
    </location>
</feature>
<dbReference type="InterPro" id="IPR036390">
    <property type="entry name" value="WH_DNA-bd_sf"/>
</dbReference>
<organism evidence="4 5">
    <name type="scientific">Amedibacillus dolichus</name>
    <dbReference type="NCBI Taxonomy" id="31971"/>
    <lineage>
        <taxon>Bacteria</taxon>
        <taxon>Bacillati</taxon>
        <taxon>Bacillota</taxon>
        <taxon>Erysipelotrichia</taxon>
        <taxon>Erysipelotrichales</taxon>
        <taxon>Erysipelotrichaceae</taxon>
        <taxon>Amedibacillus</taxon>
    </lineage>
</organism>
<dbReference type="Pfam" id="PF08220">
    <property type="entry name" value="HTH_DeoR"/>
    <property type="match status" value="1"/>
</dbReference>
<evidence type="ECO:0000256" key="1">
    <source>
        <dbReference type="ARBA" id="ARBA00023015"/>
    </source>
</evidence>
<evidence type="ECO:0000256" key="2">
    <source>
        <dbReference type="ARBA" id="ARBA00023163"/>
    </source>
</evidence>
<dbReference type="AlphaFoldDB" id="A0A415P155"/>
<comment type="caution">
    <text evidence="4">The sequence shown here is derived from an EMBL/GenBank/DDBJ whole genome shotgun (WGS) entry which is preliminary data.</text>
</comment>
<keyword evidence="1" id="KW-0805">Transcription regulation</keyword>
<dbReference type="EMBL" id="QRPK01000084">
    <property type="protein sequence ID" value="RHM06471.1"/>
    <property type="molecule type" value="Genomic_DNA"/>
</dbReference>
<evidence type="ECO:0000313" key="4">
    <source>
        <dbReference type="EMBL" id="RHM06471.1"/>
    </source>
</evidence>
<evidence type="ECO:0000259" key="3">
    <source>
        <dbReference type="Pfam" id="PF08220"/>
    </source>
</evidence>
<dbReference type="RefSeq" id="WP_118365888.1">
    <property type="nucleotide sequence ID" value="NZ_JAPFDO010000157.1"/>
</dbReference>
<dbReference type="SUPFAM" id="SSF46785">
    <property type="entry name" value="Winged helix' DNA-binding domain"/>
    <property type="match status" value="1"/>
</dbReference>
<sequence>MSAKKEWNITNKELALLYGVSSKTICNDLRQLRKLGLIEQEMVISERGLDRILVIKERGKING</sequence>
<dbReference type="InterPro" id="IPR001034">
    <property type="entry name" value="DeoR_HTH"/>
</dbReference>